<reference evidence="1 2" key="1">
    <citation type="submission" date="2013-08" db="EMBL/GenBank/DDBJ databases">
        <authorList>
            <person name="Huang J."/>
            <person name="Wang G."/>
        </authorList>
    </citation>
    <scope>NUCLEOTIDE SEQUENCE [LARGE SCALE GENOMIC DNA]</scope>
    <source>
        <strain evidence="1 2">JSM 076056</strain>
    </source>
</reference>
<dbReference type="eggNOG" id="ENOG5032KEN">
    <property type="taxonomic scope" value="Bacteria"/>
</dbReference>
<protein>
    <recommendedName>
        <fullName evidence="3">DUF559 domain-containing protein</fullName>
    </recommendedName>
</protein>
<dbReference type="OrthoDB" id="2691723at2"/>
<evidence type="ECO:0008006" key="3">
    <source>
        <dbReference type="Google" id="ProtNLM"/>
    </source>
</evidence>
<proteinExistence type="predicted"/>
<evidence type="ECO:0000313" key="1">
    <source>
        <dbReference type="EMBL" id="KGX93047.1"/>
    </source>
</evidence>
<evidence type="ECO:0000313" key="2">
    <source>
        <dbReference type="Proteomes" id="UP000030528"/>
    </source>
</evidence>
<gene>
    <name evidence="1" type="ORF">N781_13515</name>
</gene>
<dbReference type="RefSeq" id="WP_026799972.1">
    <property type="nucleotide sequence ID" value="NZ_AULI01000006.1"/>
</dbReference>
<name>A0A0A5IB48_9BACI</name>
<keyword evidence="2" id="KW-1185">Reference proteome</keyword>
<organism evidence="1 2">
    <name type="scientific">Pontibacillus halophilus JSM 076056 = DSM 19796</name>
    <dbReference type="NCBI Taxonomy" id="1385510"/>
    <lineage>
        <taxon>Bacteria</taxon>
        <taxon>Bacillati</taxon>
        <taxon>Bacillota</taxon>
        <taxon>Bacilli</taxon>
        <taxon>Bacillales</taxon>
        <taxon>Bacillaceae</taxon>
        <taxon>Pontibacillus</taxon>
    </lineage>
</organism>
<accession>A0A0A5IB48</accession>
<dbReference type="AlphaFoldDB" id="A0A0A5IB48"/>
<comment type="caution">
    <text evidence="1">The sequence shown here is derived from an EMBL/GenBank/DDBJ whole genome shotgun (WGS) entry which is preliminary data.</text>
</comment>
<dbReference type="Proteomes" id="UP000030528">
    <property type="component" value="Unassembled WGS sequence"/>
</dbReference>
<dbReference type="EMBL" id="AVPE01000004">
    <property type="protein sequence ID" value="KGX93047.1"/>
    <property type="molecule type" value="Genomic_DNA"/>
</dbReference>
<sequence length="141" mass="16402">MNGMLLTWIILNIILFALVLRHIVRLPIVRLSPTSHLPPSTSTLKQAFLTFRTYGLHPLSSVQIGNIHADLAFVDAKVVYIRYKAEDLLQPKRRQELERNVASLIKDGWTVWYMRDKELKEHFTDIVHEIVVTCKQKSVRQ</sequence>